<reference evidence="7" key="1">
    <citation type="journal article" date="2020" name="mSystems">
        <title>Genome- and Community-Level Interaction Insights into Carbon Utilization and Element Cycling Functions of Hydrothermarchaeota in Hydrothermal Sediment.</title>
        <authorList>
            <person name="Zhou Z."/>
            <person name="Liu Y."/>
            <person name="Xu W."/>
            <person name="Pan J."/>
            <person name="Luo Z.H."/>
            <person name="Li M."/>
        </authorList>
    </citation>
    <scope>NUCLEOTIDE SEQUENCE [LARGE SCALE GENOMIC DNA]</scope>
    <source>
        <strain evidence="7">SpSt-579</strain>
    </source>
</reference>
<evidence type="ECO:0000256" key="2">
    <source>
        <dbReference type="ARBA" id="ARBA00022980"/>
    </source>
</evidence>
<evidence type="ECO:0000256" key="3">
    <source>
        <dbReference type="ARBA" id="ARBA00023274"/>
    </source>
</evidence>
<dbReference type="Gene3D" id="3.40.50.10490">
    <property type="entry name" value="Glucose-6-phosphate isomerase like protein, domain 1"/>
    <property type="match status" value="1"/>
</dbReference>
<dbReference type="HAMAP" id="MF_00291_B">
    <property type="entry name" value="Ribosomal_uS2_B"/>
    <property type="match status" value="1"/>
</dbReference>
<accession>A0A7C4R591</accession>
<evidence type="ECO:0000256" key="1">
    <source>
        <dbReference type="ARBA" id="ARBA00006242"/>
    </source>
</evidence>
<dbReference type="InterPro" id="IPR001865">
    <property type="entry name" value="Ribosomal_uS2"/>
</dbReference>
<comment type="caution">
    <text evidence="7">The sequence shown here is derived from an EMBL/GenBank/DDBJ whole genome shotgun (WGS) entry which is preliminary data.</text>
</comment>
<evidence type="ECO:0000256" key="6">
    <source>
        <dbReference type="RuleBase" id="RU003631"/>
    </source>
</evidence>
<dbReference type="InterPro" id="IPR005706">
    <property type="entry name" value="Ribosomal_uS2_bac/mit/plastid"/>
</dbReference>
<dbReference type="PANTHER" id="PTHR12534">
    <property type="entry name" value="30S RIBOSOMAL PROTEIN S2 PROKARYOTIC AND ORGANELLAR"/>
    <property type="match status" value="1"/>
</dbReference>
<dbReference type="PROSITE" id="PS00963">
    <property type="entry name" value="RIBOSOMAL_S2_2"/>
    <property type="match status" value="1"/>
</dbReference>
<gene>
    <name evidence="5 7" type="primary">rpsB</name>
    <name evidence="7" type="ORF">ENT43_00695</name>
</gene>
<sequence length="226" mass="25768">MTTKIDFTMQELLASGAHFGHVREKYNPKMKEFIFGLREGVHLIDLEKTVKNLSKALEYIASQKEQGKNILFVCTKSGISSMVRELAIELDMPFVTYRWPGGMLTNFETLKKQIKKFNDLDLLTQNEEKWSKMTKKEKSSVNKEIEKLTRNFEGVKKLTKVPDNVFIIDTINEKTAITEARKMKIPVIAIVDTNSDPGMIDFPIPANDDAKKGLELILGEVRKVLS</sequence>
<dbReference type="NCBIfam" id="TIGR01011">
    <property type="entry name" value="rpsB_bact"/>
    <property type="match status" value="1"/>
</dbReference>
<dbReference type="Pfam" id="PF00318">
    <property type="entry name" value="Ribosomal_S2"/>
    <property type="match status" value="1"/>
</dbReference>
<dbReference type="GO" id="GO:0006412">
    <property type="term" value="P:translation"/>
    <property type="evidence" value="ECO:0007669"/>
    <property type="project" value="UniProtKB-UniRule"/>
</dbReference>
<dbReference type="InterPro" id="IPR023591">
    <property type="entry name" value="Ribosomal_uS2_flav_dom_sf"/>
</dbReference>
<dbReference type="Gene3D" id="1.10.287.610">
    <property type="entry name" value="Helix hairpin bin"/>
    <property type="match status" value="1"/>
</dbReference>
<dbReference type="PRINTS" id="PR00395">
    <property type="entry name" value="RIBOSOMALS2"/>
</dbReference>
<dbReference type="AlphaFoldDB" id="A0A7C4R591"/>
<dbReference type="CDD" id="cd01425">
    <property type="entry name" value="RPS2"/>
    <property type="match status" value="1"/>
</dbReference>
<dbReference type="GO" id="GO:0022627">
    <property type="term" value="C:cytosolic small ribosomal subunit"/>
    <property type="evidence" value="ECO:0007669"/>
    <property type="project" value="TreeGrafter"/>
</dbReference>
<evidence type="ECO:0000256" key="4">
    <source>
        <dbReference type="ARBA" id="ARBA00035256"/>
    </source>
</evidence>
<keyword evidence="2 5" id="KW-0689">Ribosomal protein</keyword>
<dbReference type="InterPro" id="IPR018130">
    <property type="entry name" value="Ribosomal_uS2_CS"/>
</dbReference>
<dbReference type="EMBL" id="DSYQ01000002">
    <property type="protein sequence ID" value="HGT70761.1"/>
    <property type="molecule type" value="Genomic_DNA"/>
</dbReference>
<dbReference type="SUPFAM" id="SSF52313">
    <property type="entry name" value="Ribosomal protein S2"/>
    <property type="match status" value="1"/>
</dbReference>
<keyword evidence="3 5" id="KW-0687">Ribonucleoprotein</keyword>
<protein>
    <recommendedName>
        <fullName evidence="4 5">Small ribosomal subunit protein uS2</fullName>
    </recommendedName>
</protein>
<evidence type="ECO:0000313" key="7">
    <source>
        <dbReference type="EMBL" id="HGT70761.1"/>
    </source>
</evidence>
<proteinExistence type="inferred from homology"/>
<evidence type="ECO:0000256" key="5">
    <source>
        <dbReference type="HAMAP-Rule" id="MF_00291"/>
    </source>
</evidence>
<dbReference type="GO" id="GO:0003735">
    <property type="term" value="F:structural constituent of ribosome"/>
    <property type="evidence" value="ECO:0007669"/>
    <property type="project" value="InterPro"/>
</dbReference>
<organism evidence="7">
    <name type="scientific">candidate division CPR3 bacterium</name>
    <dbReference type="NCBI Taxonomy" id="2268181"/>
    <lineage>
        <taxon>Bacteria</taxon>
        <taxon>Bacteria division CPR3</taxon>
    </lineage>
</organism>
<comment type="similarity">
    <text evidence="1 5 6">Belongs to the universal ribosomal protein uS2 family.</text>
</comment>
<name>A0A7C4R591_UNCC3</name>
<dbReference type="PANTHER" id="PTHR12534:SF0">
    <property type="entry name" value="SMALL RIBOSOMAL SUBUNIT PROTEIN US2M"/>
    <property type="match status" value="1"/>
</dbReference>
<dbReference type="PROSITE" id="PS00962">
    <property type="entry name" value="RIBOSOMAL_S2_1"/>
    <property type="match status" value="1"/>
</dbReference>